<reference evidence="12" key="1">
    <citation type="submission" date="2015-07" db="EMBL/GenBank/DDBJ databases">
        <title>Draft genome sequence of the purine-degrading Gottschalkia purinilyticum DSM 1384 (formerly Clostridium purinilyticum).</title>
        <authorList>
            <person name="Poehlein A."/>
            <person name="Schiel-Bengelsdorf B."/>
            <person name="Bengelsdorf F.R."/>
            <person name="Daniel R."/>
            <person name="Duerre P."/>
        </authorList>
    </citation>
    <scope>NUCLEOTIDE SEQUENCE [LARGE SCALE GENOMIC DNA]</scope>
    <source>
        <strain evidence="12">DSM 1384</strain>
    </source>
</reference>
<dbReference type="EMBL" id="LGSS01000006">
    <property type="protein sequence ID" value="KNF08690.1"/>
    <property type="molecule type" value="Genomic_DNA"/>
</dbReference>
<keyword evidence="6 10" id="KW-0812">Transmembrane</keyword>
<evidence type="ECO:0000256" key="5">
    <source>
        <dbReference type="ARBA" id="ARBA00022475"/>
    </source>
</evidence>
<feature type="transmembrane region" description="Helical" evidence="10">
    <location>
        <begin position="316"/>
        <end position="338"/>
    </location>
</feature>
<accession>A0A0L0WBG7</accession>
<dbReference type="PANTHER" id="PTHR43823:SF3">
    <property type="entry name" value="MULTIDRUG EXPORT PROTEIN MEPA"/>
    <property type="match status" value="1"/>
</dbReference>
<comment type="caution">
    <text evidence="11">The sequence shown here is derived from an EMBL/GenBank/DDBJ whole genome shotgun (WGS) entry which is preliminary data.</text>
</comment>
<evidence type="ECO:0000256" key="1">
    <source>
        <dbReference type="ARBA" id="ARBA00004651"/>
    </source>
</evidence>
<evidence type="ECO:0000256" key="7">
    <source>
        <dbReference type="ARBA" id="ARBA00022989"/>
    </source>
</evidence>
<dbReference type="PATRIC" id="fig|1503.3.peg.2977"/>
<evidence type="ECO:0000256" key="8">
    <source>
        <dbReference type="ARBA" id="ARBA00023136"/>
    </source>
</evidence>
<gene>
    <name evidence="11" type="ORF">CLPU_6c01760</name>
</gene>
<evidence type="ECO:0000256" key="4">
    <source>
        <dbReference type="ARBA" id="ARBA00022448"/>
    </source>
</evidence>
<dbReference type="Proteomes" id="UP000037267">
    <property type="component" value="Unassembled WGS sequence"/>
</dbReference>
<feature type="transmembrane region" description="Helical" evidence="10">
    <location>
        <begin position="93"/>
        <end position="115"/>
    </location>
</feature>
<dbReference type="InterPro" id="IPR051327">
    <property type="entry name" value="MATE_MepA_subfamily"/>
</dbReference>
<dbReference type="PIRSF" id="PIRSF006603">
    <property type="entry name" value="DinF"/>
    <property type="match status" value="1"/>
</dbReference>
<evidence type="ECO:0000313" key="11">
    <source>
        <dbReference type="EMBL" id="KNF08690.1"/>
    </source>
</evidence>
<organism evidence="11 12">
    <name type="scientific">Gottschalkia purinilytica</name>
    <name type="common">Clostridium purinilyticum</name>
    <dbReference type="NCBI Taxonomy" id="1503"/>
    <lineage>
        <taxon>Bacteria</taxon>
        <taxon>Bacillati</taxon>
        <taxon>Bacillota</taxon>
        <taxon>Tissierellia</taxon>
        <taxon>Tissierellales</taxon>
        <taxon>Gottschalkiaceae</taxon>
        <taxon>Gottschalkia</taxon>
    </lineage>
</organism>
<evidence type="ECO:0000256" key="6">
    <source>
        <dbReference type="ARBA" id="ARBA00022692"/>
    </source>
</evidence>
<keyword evidence="7 10" id="KW-1133">Transmembrane helix</keyword>
<dbReference type="PANTHER" id="PTHR43823">
    <property type="entry name" value="SPORULATION PROTEIN YKVU"/>
    <property type="match status" value="1"/>
</dbReference>
<feature type="transmembrane region" description="Helical" evidence="10">
    <location>
        <begin position="236"/>
        <end position="258"/>
    </location>
</feature>
<dbReference type="OrthoDB" id="9808954at2"/>
<comment type="similarity">
    <text evidence="2">Belongs to the multi antimicrobial extrusion (MATE) (TC 2.A.66.1) family. MepA subfamily.</text>
</comment>
<feature type="transmembrane region" description="Helical" evidence="10">
    <location>
        <begin position="165"/>
        <end position="186"/>
    </location>
</feature>
<feature type="transmembrane region" description="Helical" evidence="10">
    <location>
        <begin position="270"/>
        <end position="295"/>
    </location>
</feature>
<sequence>MSNKVDLLNDDVKKVFLRYLIPSIGGMLGMALYVLADTMFIGRGIGSQGLAALNISIPIINVFNGLGLLFGIGGATALSVSRGQNREDQVNNIFTKSLIMAFIIGVIFTIIRIFFLEELCVLLGASGKLLEMSKSYLGALMAFSIAFLLNSALTVFVRNDKAPQLAMWAMLIGSITNVILDYIFIFEFKWGMWGAAVATGCAPIVGLIILSTHFIRKNNTIKLVKPKWDFGIIKRILSNGSSSFIIEISAGIVIFAFNNVILGISGDLGVSAYSIIANLSLVCTAIFTGVGQAIQPIVSINHGANKAQRVYQAVRLALYTSLGLGVMFYAIGVLFPDFLTSIFSKNNPQLEQITAQGIKIYFISFIIMGVNIAIVSYLQSIERAKISLTMSLFRGCIFMIIGLLILPRVLGLSGVWATLPFAEVITLVLSIVLFKDCREIVKYSFKKVPSRA</sequence>
<comment type="subcellular location">
    <subcellularLocation>
        <location evidence="1">Cell membrane</location>
        <topology evidence="1">Multi-pass membrane protein</topology>
    </subcellularLocation>
</comment>
<proteinExistence type="inferred from homology"/>
<evidence type="ECO:0000256" key="9">
    <source>
        <dbReference type="ARBA" id="ARBA00023251"/>
    </source>
</evidence>
<evidence type="ECO:0000256" key="2">
    <source>
        <dbReference type="ARBA" id="ARBA00008417"/>
    </source>
</evidence>
<keyword evidence="4" id="KW-0813">Transport</keyword>
<dbReference type="GO" id="GO:0042910">
    <property type="term" value="F:xenobiotic transmembrane transporter activity"/>
    <property type="evidence" value="ECO:0007669"/>
    <property type="project" value="InterPro"/>
</dbReference>
<name>A0A0L0WBG7_GOTPU</name>
<dbReference type="InterPro" id="IPR048279">
    <property type="entry name" value="MdtK-like"/>
</dbReference>
<evidence type="ECO:0000313" key="12">
    <source>
        <dbReference type="Proteomes" id="UP000037267"/>
    </source>
</evidence>
<keyword evidence="8 10" id="KW-0472">Membrane</keyword>
<keyword evidence="9" id="KW-0046">Antibiotic resistance</keyword>
<feature type="transmembrane region" description="Helical" evidence="10">
    <location>
        <begin position="391"/>
        <end position="410"/>
    </location>
</feature>
<dbReference type="NCBIfam" id="TIGR00797">
    <property type="entry name" value="matE"/>
    <property type="match status" value="1"/>
</dbReference>
<evidence type="ECO:0000256" key="10">
    <source>
        <dbReference type="SAM" id="Phobius"/>
    </source>
</evidence>
<feature type="transmembrane region" description="Helical" evidence="10">
    <location>
        <begin position="192"/>
        <end position="215"/>
    </location>
</feature>
<dbReference type="Pfam" id="PF01554">
    <property type="entry name" value="MatE"/>
    <property type="match status" value="2"/>
</dbReference>
<evidence type="ECO:0000256" key="3">
    <source>
        <dbReference type="ARBA" id="ARBA00022106"/>
    </source>
</evidence>
<feature type="transmembrane region" description="Helical" evidence="10">
    <location>
        <begin position="16"/>
        <end position="35"/>
    </location>
</feature>
<dbReference type="RefSeq" id="WP_050355203.1">
    <property type="nucleotide sequence ID" value="NZ_LGSS01000006.1"/>
</dbReference>
<dbReference type="CDD" id="cd13143">
    <property type="entry name" value="MATE_MepA_like"/>
    <property type="match status" value="1"/>
</dbReference>
<dbReference type="InterPro" id="IPR002528">
    <property type="entry name" value="MATE_fam"/>
</dbReference>
<dbReference type="GO" id="GO:0005886">
    <property type="term" value="C:plasma membrane"/>
    <property type="evidence" value="ECO:0007669"/>
    <property type="project" value="UniProtKB-SubCell"/>
</dbReference>
<dbReference type="AlphaFoldDB" id="A0A0L0WBG7"/>
<keyword evidence="5" id="KW-1003">Cell membrane</keyword>
<feature type="transmembrane region" description="Helical" evidence="10">
    <location>
        <begin position="135"/>
        <end position="153"/>
    </location>
</feature>
<dbReference type="STRING" id="1503.CLPU_6c01760"/>
<dbReference type="GO" id="GO:0046677">
    <property type="term" value="P:response to antibiotic"/>
    <property type="evidence" value="ECO:0007669"/>
    <property type="project" value="UniProtKB-KW"/>
</dbReference>
<feature type="transmembrane region" description="Helical" evidence="10">
    <location>
        <begin position="55"/>
        <end position="81"/>
    </location>
</feature>
<protein>
    <recommendedName>
        <fullName evidence="3">Multidrug export protein MepA</fullName>
    </recommendedName>
</protein>
<feature type="transmembrane region" description="Helical" evidence="10">
    <location>
        <begin position="416"/>
        <end position="434"/>
    </location>
</feature>
<feature type="transmembrane region" description="Helical" evidence="10">
    <location>
        <begin position="358"/>
        <end position="379"/>
    </location>
</feature>
<dbReference type="GO" id="GO:0015297">
    <property type="term" value="F:antiporter activity"/>
    <property type="evidence" value="ECO:0007669"/>
    <property type="project" value="InterPro"/>
</dbReference>
<keyword evidence="12" id="KW-1185">Reference proteome</keyword>
<dbReference type="InterPro" id="IPR045070">
    <property type="entry name" value="MATE_MepA-like"/>
</dbReference>